<dbReference type="SUPFAM" id="SSF53335">
    <property type="entry name" value="S-adenosyl-L-methionine-dependent methyltransferases"/>
    <property type="match status" value="1"/>
</dbReference>
<sequence>MSSPGFAEVKHVPVNQAMRNYLVRSCSPPDPAVRMLAERTAGVGDAAGMMVPVEQVALLTILAKLQSATTVVDVGTFTGLSALALALGLAPGGRVITCDVTDKWVDIAREHWEHAGVADRIDFRLGPAGRTLRELPADTAADIVFIDADKMNYPNYYELAVPLLRTGGLLVADNVLLDGYVLDPELADSTLQRKCAETLRVFNAALAGDDRFDTVMLPIADGLTVARKK</sequence>
<dbReference type="GO" id="GO:0032259">
    <property type="term" value="P:methylation"/>
    <property type="evidence" value="ECO:0007669"/>
    <property type="project" value="UniProtKB-KW"/>
</dbReference>
<dbReference type="InterPro" id="IPR050362">
    <property type="entry name" value="Cation-dep_OMT"/>
</dbReference>
<name>A0ABT9RPJ8_9ACTN</name>
<evidence type="ECO:0000313" key="4">
    <source>
        <dbReference type="EMBL" id="MDP9870280.1"/>
    </source>
</evidence>
<protein>
    <submittedName>
        <fullName evidence="4">Caffeoyl-CoA O-methyltransferase</fullName>
        <ecNumber evidence="4">2.1.1.104</ecNumber>
    </submittedName>
</protein>
<keyword evidence="3" id="KW-0949">S-adenosyl-L-methionine</keyword>
<dbReference type="Pfam" id="PF01596">
    <property type="entry name" value="Methyltransf_3"/>
    <property type="match status" value="1"/>
</dbReference>
<gene>
    <name evidence="4" type="ORF">J2S55_009618</name>
</gene>
<keyword evidence="2 4" id="KW-0808">Transferase</keyword>
<dbReference type="Proteomes" id="UP001230426">
    <property type="component" value="Unassembled WGS sequence"/>
</dbReference>
<evidence type="ECO:0000256" key="1">
    <source>
        <dbReference type="ARBA" id="ARBA00022603"/>
    </source>
</evidence>
<evidence type="ECO:0000256" key="3">
    <source>
        <dbReference type="ARBA" id="ARBA00022691"/>
    </source>
</evidence>
<evidence type="ECO:0000313" key="5">
    <source>
        <dbReference type="Proteomes" id="UP001230426"/>
    </source>
</evidence>
<dbReference type="PANTHER" id="PTHR10509:SF14">
    <property type="entry name" value="CAFFEOYL-COA O-METHYLTRANSFERASE 3-RELATED"/>
    <property type="match status" value="1"/>
</dbReference>
<evidence type="ECO:0000256" key="2">
    <source>
        <dbReference type="ARBA" id="ARBA00022679"/>
    </source>
</evidence>
<dbReference type="EMBL" id="JAUSRB010000003">
    <property type="protein sequence ID" value="MDP9870280.1"/>
    <property type="molecule type" value="Genomic_DNA"/>
</dbReference>
<dbReference type="EC" id="2.1.1.104" evidence="4"/>
<organism evidence="4 5">
    <name type="scientific">Streptosporangium brasiliense</name>
    <dbReference type="NCBI Taxonomy" id="47480"/>
    <lineage>
        <taxon>Bacteria</taxon>
        <taxon>Bacillati</taxon>
        <taxon>Actinomycetota</taxon>
        <taxon>Actinomycetes</taxon>
        <taxon>Streptosporangiales</taxon>
        <taxon>Streptosporangiaceae</taxon>
        <taxon>Streptosporangium</taxon>
    </lineage>
</organism>
<proteinExistence type="predicted"/>
<keyword evidence="5" id="KW-1185">Reference proteome</keyword>
<dbReference type="InterPro" id="IPR002935">
    <property type="entry name" value="SAM_O-MeTrfase"/>
</dbReference>
<dbReference type="InterPro" id="IPR029063">
    <property type="entry name" value="SAM-dependent_MTases_sf"/>
</dbReference>
<dbReference type="PANTHER" id="PTHR10509">
    <property type="entry name" value="O-METHYLTRANSFERASE-RELATED"/>
    <property type="match status" value="1"/>
</dbReference>
<keyword evidence="1 4" id="KW-0489">Methyltransferase</keyword>
<dbReference type="PROSITE" id="PS51682">
    <property type="entry name" value="SAM_OMT_I"/>
    <property type="match status" value="1"/>
</dbReference>
<accession>A0ABT9RPJ8</accession>
<comment type="caution">
    <text evidence="4">The sequence shown here is derived from an EMBL/GenBank/DDBJ whole genome shotgun (WGS) entry which is preliminary data.</text>
</comment>
<dbReference type="RefSeq" id="WP_306876101.1">
    <property type="nucleotide sequence ID" value="NZ_JAUSRB010000003.1"/>
</dbReference>
<dbReference type="Gene3D" id="3.40.50.150">
    <property type="entry name" value="Vaccinia Virus protein VP39"/>
    <property type="match status" value="1"/>
</dbReference>
<reference evidence="4 5" key="1">
    <citation type="submission" date="2023-07" db="EMBL/GenBank/DDBJ databases">
        <title>Sequencing the genomes of 1000 actinobacteria strains.</title>
        <authorList>
            <person name="Klenk H.-P."/>
        </authorList>
    </citation>
    <scope>NUCLEOTIDE SEQUENCE [LARGE SCALE GENOMIC DNA]</scope>
    <source>
        <strain evidence="4 5">DSM 44109</strain>
    </source>
</reference>
<dbReference type="GO" id="GO:0042409">
    <property type="term" value="F:caffeoyl-CoA O-methyltransferase activity"/>
    <property type="evidence" value="ECO:0007669"/>
    <property type="project" value="UniProtKB-EC"/>
</dbReference>